<sequence length="84" mass="9664">SPGQTISHTIIDIGTPPTGGLTSFNVYVALSRSRGQDNIQLLRDFDEKLLMTHPCERPVRLDNETEMWWKEKMRYDNSDSQHST</sequence>
<dbReference type="STRING" id="1314800.A0A1B7MNP5"/>
<proteinExistence type="predicted"/>
<reference evidence="1 2" key="1">
    <citation type="submission" date="2016-06" db="EMBL/GenBank/DDBJ databases">
        <title>Comparative genomics of the ectomycorrhizal sister species Rhizopogon vinicolor and Rhizopogon vesiculosus (Basidiomycota: Boletales) reveals a divergence of the mating type B locus.</title>
        <authorList>
            <consortium name="DOE Joint Genome Institute"/>
            <person name="Mujic A.B."/>
            <person name="Kuo A."/>
            <person name="Tritt A."/>
            <person name="Lipzen A."/>
            <person name="Chen C."/>
            <person name="Johnson J."/>
            <person name="Sharma A."/>
            <person name="Barry K."/>
            <person name="Grigoriev I.V."/>
            <person name="Spatafora J.W."/>
        </authorList>
    </citation>
    <scope>NUCLEOTIDE SEQUENCE [LARGE SCALE GENOMIC DNA]</scope>
    <source>
        <strain evidence="1 2">AM-OR11-026</strain>
    </source>
</reference>
<name>A0A1B7MNP5_9AGAM</name>
<feature type="non-terminal residue" evidence="1">
    <location>
        <position position="1"/>
    </location>
</feature>
<evidence type="ECO:0000313" key="2">
    <source>
        <dbReference type="Proteomes" id="UP000092154"/>
    </source>
</evidence>
<gene>
    <name evidence="1" type="ORF">K503DRAFT_774841</name>
</gene>
<dbReference type="AlphaFoldDB" id="A0A1B7MNP5"/>
<dbReference type="Proteomes" id="UP000092154">
    <property type="component" value="Unassembled WGS sequence"/>
</dbReference>
<accession>A0A1B7MNP5</accession>
<dbReference type="OrthoDB" id="2986975at2759"/>
<dbReference type="InParanoid" id="A0A1B7MNP5"/>
<evidence type="ECO:0000313" key="1">
    <source>
        <dbReference type="EMBL" id="OAX34181.1"/>
    </source>
</evidence>
<keyword evidence="2" id="KW-1185">Reference proteome</keyword>
<organism evidence="1 2">
    <name type="scientific">Rhizopogon vinicolor AM-OR11-026</name>
    <dbReference type="NCBI Taxonomy" id="1314800"/>
    <lineage>
        <taxon>Eukaryota</taxon>
        <taxon>Fungi</taxon>
        <taxon>Dikarya</taxon>
        <taxon>Basidiomycota</taxon>
        <taxon>Agaricomycotina</taxon>
        <taxon>Agaricomycetes</taxon>
        <taxon>Agaricomycetidae</taxon>
        <taxon>Boletales</taxon>
        <taxon>Suillineae</taxon>
        <taxon>Rhizopogonaceae</taxon>
        <taxon>Rhizopogon</taxon>
    </lineage>
</organism>
<dbReference type="EMBL" id="KV448647">
    <property type="protein sequence ID" value="OAX34181.1"/>
    <property type="molecule type" value="Genomic_DNA"/>
</dbReference>
<protein>
    <submittedName>
        <fullName evidence="1">Uncharacterized protein</fullName>
    </submittedName>
</protein>